<accession>A0A8S5LH21</accession>
<protein>
    <submittedName>
        <fullName evidence="1">Uncharacterized protein</fullName>
    </submittedName>
</protein>
<organism evidence="1">
    <name type="scientific">Myoviridae sp. ctRD66</name>
    <dbReference type="NCBI Taxonomy" id="2823544"/>
    <lineage>
        <taxon>Viruses</taxon>
        <taxon>Duplodnaviria</taxon>
        <taxon>Heunggongvirae</taxon>
        <taxon>Uroviricota</taxon>
        <taxon>Caudoviricetes</taxon>
    </lineage>
</organism>
<evidence type="ECO:0000313" key="1">
    <source>
        <dbReference type="EMBL" id="DAD69129.1"/>
    </source>
</evidence>
<name>A0A8S5LH21_9CAUD</name>
<reference evidence="1" key="1">
    <citation type="journal article" date="2021" name="Proc. Natl. Acad. Sci. U.S.A.">
        <title>A Catalog of Tens of Thousands of Viruses from Human Metagenomes Reveals Hidden Associations with Chronic Diseases.</title>
        <authorList>
            <person name="Tisza M.J."/>
            <person name="Buck C.B."/>
        </authorList>
    </citation>
    <scope>NUCLEOTIDE SEQUENCE</scope>
    <source>
        <strain evidence="1">CtRD66</strain>
    </source>
</reference>
<proteinExistence type="predicted"/>
<dbReference type="EMBL" id="BK014715">
    <property type="protein sequence ID" value="DAD69129.1"/>
    <property type="molecule type" value="Genomic_DNA"/>
</dbReference>
<sequence>MDLALSLPADKIPRKPCDKLRYIMRPIVRFALKVRSQND</sequence>